<protein>
    <submittedName>
        <fullName evidence="1">Uncharacterized protein</fullName>
    </submittedName>
</protein>
<comment type="caution">
    <text evidence="1">The sequence shown here is derived from an EMBL/GenBank/DDBJ whole genome shotgun (WGS) entry which is preliminary data.</text>
</comment>
<proteinExistence type="predicted"/>
<evidence type="ECO:0000313" key="2">
    <source>
        <dbReference type="Proteomes" id="UP000218164"/>
    </source>
</evidence>
<accession>A0A2A2HUX2</accession>
<evidence type="ECO:0000313" key="1">
    <source>
        <dbReference type="EMBL" id="PAV13086.1"/>
    </source>
</evidence>
<keyword evidence="2" id="KW-1185">Reference proteome</keyword>
<organism evidence="1 2">
    <name type="scientific">Methanosarcina spelaei</name>
    <dbReference type="NCBI Taxonomy" id="1036679"/>
    <lineage>
        <taxon>Archaea</taxon>
        <taxon>Methanobacteriati</taxon>
        <taxon>Methanobacteriota</taxon>
        <taxon>Stenosarchaea group</taxon>
        <taxon>Methanomicrobia</taxon>
        <taxon>Methanosarcinales</taxon>
        <taxon>Methanosarcinaceae</taxon>
        <taxon>Methanosarcina</taxon>
    </lineage>
</organism>
<dbReference type="Proteomes" id="UP000218164">
    <property type="component" value="Unassembled WGS sequence"/>
</dbReference>
<gene>
    <name evidence="1" type="ORF">ASJ81_18895</name>
</gene>
<sequence length="190" mass="22160">MHNIGKLSSNHTFVVKDVRKRMKMQKKNHILSVEAQNNKLKIMLLKQKDKAYRQIELKQNVIVPLIQNTRKGLKTRKVKRRIIELNKGKNLFSYSTILSGDILDNAFRYSTTSNYNLSERMKKLYKYTLVPDLNFTDLFVFSHKPFLKGSVGTLPVFRKLKEVSKKQLAITPGHHVSGPQVELRSRKYCK</sequence>
<name>A0A2A2HUX2_9EURY</name>
<reference evidence="1 2" key="1">
    <citation type="journal article" date="2017" name="BMC Genomics">
        <title>Genomic analysis of methanogenic archaea reveals a shift towards energy conservation.</title>
        <authorList>
            <person name="Gilmore S.P."/>
            <person name="Henske J.K."/>
            <person name="Sexton J.A."/>
            <person name="Solomon K.V."/>
            <person name="Seppala S."/>
            <person name="Yoo J.I."/>
            <person name="Huyett L.M."/>
            <person name="Pressman A."/>
            <person name="Cogan J.Z."/>
            <person name="Kivenson V."/>
            <person name="Peng X."/>
            <person name="Tan Y."/>
            <person name="Valentine D.L."/>
            <person name="O'Malley M.A."/>
        </authorList>
    </citation>
    <scope>NUCLEOTIDE SEQUENCE [LARGE SCALE GENOMIC DNA]</scope>
    <source>
        <strain evidence="1 2">MC-15</strain>
    </source>
</reference>
<dbReference type="RefSeq" id="WP_095644078.1">
    <property type="nucleotide sequence ID" value="NZ_LMVP01000129.1"/>
</dbReference>
<dbReference type="AlphaFoldDB" id="A0A2A2HUX2"/>
<dbReference type="EMBL" id="LMVP01000129">
    <property type="protein sequence ID" value="PAV13086.1"/>
    <property type="molecule type" value="Genomic_DNA"/>
</dbReference>